<protein>
    <submittedName>
        <fullName evidence="1">FAD-binding Berberine family protein</fullName>
    </submittedName>
</protein>
<dbReference type="Gene3D" id="3.30.43.10">
    <property type="entry name" value="Uridine Diphospho-n-acetylenolpyruvylglucosamine Reductase, domain 2"/>
    <property type="match status" value="1"/>
</dbReference>
<organism evidence="1">
    <name type="scientific">Citrus limon</name>
    <name type="common">Lemon</name>
    <name type="synonym">Citrus medica var. limon</name>
    <dbReference type="NCBI Taxonomy" id="2708"/>
    <lineage>
        <taxon>Eukaryota</taxon>
        <taxon>Viridiplantae</taxon>
        <taxon>Streptophyta</taxon>
        <taxon>Embryophyta</taxon>
        <taxon>Tracheophyta</taxon>
        <taxon>Spermatophyta</taxon>
        <taxon>Magnoliopsida</taxon>
        <taxon>eudicotyledons</taxon>
        <taxon>Gunneridae</taxon>
        <taxon>Pentapetalae</taxon>
        <taxon>rosids</taxon>
        <taxon>malvids</taxon>
        <taxon>Sapindales</taxon>
        <taxon>Rutaceae</taxon>
        <taxon>Aurantioideae</taxon>
        <taxon>Citrus</taxon>
    </lineage>
</organism>
<dbReference type="AlphaFoldDB" id="A0A1S8AD54"/>
<sequence>MEMIILKPAVISLLSVLVLYISWSWRVNSHESFHQCLLDNSPPSHPIFQAIHTPQNSSYSSVLQSYIRNLRFNTSSTPKPVLIVAAMHESHVQAAIKNN</sequence>
<name>A0A1S8AD54_CITLI</name>
<dbReference type="InterPro" id="IPR016167">
    <property type="entry name" value="FAD-bd_PCMH_sub1"/>
</dbReference>
<proteinExistence type="predicted"/>
<dbReference type="PANTHER" id="PTHR32448">
    <property type="entry name" value="OS08G0158400 PROTEIN"/>
    <property type="match status" value="1"/>
</dbReference>
<reference evidence="1" key="1">
    <citation type="submission" date="2016-12" db="EMBL/GenBank/DDBJ databases">
        <title>Transcriptomic, proteomic, and metabolomic analysis of Citrus limon response to graft inoculation by Candidatus Liberibacter asiaticus.</title>
        <authorList>
            <person name="Ramsey J."/>
            <person name="Chin E."/>
            <person name="Chavez J."/>
            <person name="Saha S."/>
            <person name="Mischuk D."/>
            <person name="Mahoney J."/>
            <person name="Mohr J."/>
            <person name="Robison F."/>
            <person name="Godfrey K."/>
            <person name="Levesque C."/>
            <person name="Foster L."/>
            <person name="Xu Y."/>
            <person name="Strickler S."/>
            <person name="Fernandez-Pozo N."/>
            <person name="Polek M.L."/>
            <person name="Giovannoni J."/>
            <person name="Mueller L.A."/>
            <person name="Slupsky C."/>
            <person name="Bruce J."/>
            <person name="Cilia M."/>
        </authorList>
    </citation>
    <scope>NUCLEOTIDE SEQUENCE</scope>
</reference>
<accession>A0A1S8AD54</accession>
<evidence type="ECO:0000313" key="1">
    <source>
        <dbReference type="EMBL" id="JAV45375.1"/>
    </source>
</evidence>
<dbReference type="EMBL" id="GFAY01000275">
    <property type="protein sequence ID" value="JAV45375.1"/>
    <property type="molecule type" value="Transcribed_RNA"/>
</dbReference>